<evidence type="ECO:0000256" key="8">
    <source>
        <dbReference type="SAM" id="Phobius"/>
    </source>
</evidence>
<dbReference type="RefSeq" id="WP_177167353.1">
    <property type="nucleotide sequence ID" value="NZ_FOHJ01000013.1"/>
</dbReference>
<dbReference type="EMBL" id="FOHJ01000013">
    <property type="protein sequence ID" value="SET99133.1"/>
    <property type="molecule type" value="Genomic_DNA"/>
</dbReference>
<sequence length="362" mass="42040">MGKPISDSMKISPFLVLFLITSVQVGVGILSFQSKVVEHASYDAWISVIIAGIGVHIIIWIAFKMLRQDQDIFDIQKELFGKYLGGLFGFIQCLYFLVLSTIALRLYIEIIQVWMFPHISILYLGIFFLILVYYVINGGFRVVVGICFLGTVIPIYLLFTLIFPLEFAHFHNLLPVLNHSVKDLMLSSKEMTLSFLGFSTLFIFFPFIKHPKKAHKWAHFGVLFTIVVYVAISMVAFVFYDEEQIKTVIWPTLGMWKIIEMPFVERFEYIGISSWALVILPNMTLTLWASTRGMKRLFRFNQRKTVIVFLIIVLIANVLINGHERISLLSEYISRVGFYMVYFYIPFLFIVYTIYNKVRKSK</sequence>
<dbReference type="Gene3D" id="1.20.1740.10">
    <property type="entry name" value="Amino acid/polyamine transporter I"/>
    <property type="match status" value="1"/>
</dbReference>
<feature type="transmembrane region" description="Helical" evidence="8">
    <location>
        <begin position="114"/>
        <end position="136"/>
    </location>
</feature>
<keyword evidence="4" id="KW-0309">Germination</keyword>
<feature type="transmembrane region" description="Helical" evidence="8">
    <location>
        <begin position="269"/>
        <end position="291"/>
    </location>
</feature>
<evidence type="ECO:0000313" key="9">
    <source>
        <dbReference type="EMBL" id="SET99133.1"/>
    </source>
</evidence>
<dbReference type="STRING" id="237682.SAMN05421676_11365"/>
<evidence type="ECO:0000256" key="5">
    <source>
        <dbReference type="ARBA" id="ARBA00022692"/>
    </source>
</evidence>
<feature type="transmembrane region" description="Helical" evidence="8">
    <location>
        <begin position="44"/>
        <end position="63"/>
    </location>
</feature>
<dbReference type="PANTHER" id="PTHR34975">
    <property type="entry name" value="SPORE GERMINATION PROTEIN A2"/>
    <property type="match status" value="1"/>
</dbReference>
<keyword evidence="7 8" id="KW-0472">Membrane</keyword>
<dbReference type="AlphaFoldDB" id="A0A1I0IPW5"/>
<proteinExistence type="inferred from homology"/>
<dbReference type="GO" id="GO:0016020">
    <property type="term" value="C:membrane"/>
    <property type="evidence" value="ECO:0007669"/>
    <property type="project" value="UniProtKB-SubCell"/>
</dbReference>
<dbReference type="Pfam" id="PF03845">
    <property type="entry name" value="Spore_permease"/>
    <property type="match status" value="1"/>
</dbReference>
<feature type="transmembrane region" description="Helical" evidence="8">
    <location>
        <begin position="191"/>
        <end position="208"/>
    </location>
</feature>
<keyword evidence="6 8" id="KW-1133">Transmembrane helix</keyword>
<keyword evidence="5 8" id="KW-0812">Transmembrane</keyword>
<gene>
    <name evidence="9" type="ORF">SAMN05421676_11365</name>
</gene>
<feature type="transmembrane region" description="Helical" evidence="8">
    <location>
        <begin position="303"/>
        <end position="320"/>
    </location>
</feature>
<dbReference type="NCBIfam" id="TIGR00912">
    <property type="entry name" value="2A0309"/>
    <property type="match status" value="1"/>
</dbReference>
<keyword evidence="10" id="KW-1185">Reference proteome</keyword>
<organism evidence="9 10">
    <name type="scientific">Salinibacillus kushneri</name>
    <dbReference type="NCBI Taxonomy" id="237682"/>
    <lineage>
        <taxon>Bacteria</taxon>
        <taxon>Bacillati</taxon>
        <taxon>Bacillota</taxon>
        <taxon>Bacilli</taxon>
        <taxon>Bacillales</taxon>
        <taxon>Bacillaceae</taxon>
        <taxon>Salinibacillus</taxon>
    </lineage>
</organism>
<keyword evidence="3" id="KW-0813">Transport</keyword>
<feature type="transmembrane region" description="Helical" evidence="8">
    <location>
        <begin position="84"/>
        <end position="108"/>
    </location>
</feature>
<evidence type="ECO:0000256" key="4">
    <source>
        <dbReference type="ARBA" id="ARBA00022544"/>
    </source>
</evidence>
<comment type="subcellular location">
    <subcellularLocation>
        <location evidence="1">Membrane</location>
        <topology evidence="1">Multi-pass membrane protein</topology>
    </subcellularLocation>
</comment>
<dbReference type="PANTHER" id="PTHR34975:SF2">
    <property type="entry name" value="SPORE GERMINATION PROTEIN A2"/>
    <property type="match status" value="1"/>
</dbReference>
<dbReference type="GO" id="GO:0009847">
    <property type="term" value="P:spore germination"/>
    <property type="evidence" value="ECO:0007669"/>
    <property type="project" value="InterPro"/>
</dbReference>
<evidence type="ECO:0000256" key="7">
    <source>
        <dbReference type="ARBA" id="ARBA00023136"/>
    </source>
</evidence>
<evidence type="ECO:0000256" key="1">
    <source>
        <dbReference type="ARBA" id="ARBA00004141"/>
    </source>
</evidence>
<protein>
    <submittedName>
        <fullName evidence="9">Spore germination protein (Amino acid permease)</fullName>
    </submittedName>
</protein>
<feature type="transmembrane region" description="Helical" evidence="8">
    <location>
        <begin position="143"/>
        <end position="165"/>
    </location>
</feature>
<accession>A0A1I0IPW5</accession>
<feature type="transmembrane region" description="Helical" evidence="8">
    <location>
        <begin position="332"/>
        <end position="355"/>
    </location>
</feature>
<evidence type="ECO:0000256" key="6">
    <source>
        <dbReference type="ARBA" id="ARBA00022989"/>
    </source>
</evidence>
<comment type="similarity">
    <text evidence="2">Belongs to the amino acid-polyamine-organocation (APC) superfamily. Spore germination protein (SGP) (TC 2.A.3.9) family.</text>
</comment>
<evidence type="ECO:0000313" key="10">
    <source>
        <dbReference type="Proteomes" id="UP000199095"/>
    </source>
</evidence>
<evidence type="ECO:0000256" key="2">
    <source>
        <dbReference type="ARBA" id="ARBA00007998"/>
    </source>
</evidence>
<dbReference type="InterPro" id="IPR004761">
    <property type="entry name" value="Spore_GerAB"/>
</dbReference>
<feature type="transmembrane region" description="Helical" evidence="8">
    <location>
        <begin position="220"/>
        <end position="240"/>
    </location>
</feature>
<dbReference type="Proteomes" id="UP000199095">
    <property type="component" value="Unassembled WGS sequence"/>
</dbReference>
<name>A0A1I0IPW5_9BACI</name>
<reference evidence="10" key="1">
    <citation type="submission" date="2016-10" db="EMBL/GenBank/DDBJ databases">
        <authorList>
            <person name="Varghese N."/>
            <person name="Submissions S."/>
        </authorList>
    </citation>
    <scope>NUCLEOTIDE SEQUENCE [LARGE SCALE GENOMIC DNA]</scope>
    <source>
        <strain evidence="10">CGMCC 1.3566</strain>
    </source>
</reference>
<feature type="transmembrane region" description="Helical" evidence="8">
    <location>
        <begin position="12"/>
        <end position="32"/>
    </location>
</feature>
<evidence type="ECO:0000256" key="3">
    <source>
        <dbReference type="ARBA" id="ARBA00022448"/>
    </source>
</evidence>